<keyword evidence="3" id="KW-1185">Reference proteome</keyword>
<dbReference type="Pfam" id="PF00397">
    <property type="entry name" value="WW"/>
    <property type="match status" value="1"/>
</dbReference>
<dbReference type="SMART" id="SM00456">
    <property type="entry name" value="WW"/>
    <property type="match status" value="1"/>
</dbReference>
<dbReference type="Gene3D" id="2.20.70.10">
    <property type="match status" value="1"/>
</dbReference>
<dbReference type="InterPro" id="IPR001202">
    <property type="entry name" value="WW_dom"/>
</dbReference>
<dbReference type="AlphaFoldDB" id="A0A9Q1BYB9"/>
<feature type="domain" description="WW" evidence="1">
    <location>
        <begin position="428"/>
        <end position="461"/>
    </location>
</feature>
<sequence>MASKIATPCYCIQHSRFTKQDGWRLWDLSLSLNGNIAVTGGNENTYRTCIDVYTNVRHSNSRDKPKIIYSKEFDVFEDEAYEYYGRLVSFYPGSGTIILSGLGDKLEVIDIIQDRVIKCRKIKLVKHGDLFGEINCLSVRETEIFIGFRNKSNKITIYDVIDLNEIKSISLQGIQDGYWPGDVAAVDDRIFVCVGDGKEGSNEKALVVEEKNGRILSQLTKPSGAVKWFVESLALNITLNVIAVAWSQTQEGESKGIDVIVFYSLLSENKCSFLIAEVEFGVIRIRISDRGHRMITGNHRTGEVKEYDMAEIFTYSLFKEKLESNLKTDECTKLANFFKIPRNQTDAILGSETPSENLLLSLEQKNILQPRDVSKLIEAFDKLRINPFCRHVAEIFRKTRAPSYYKGITKKQREEMKTLQMTSEEDGKVLKAPWTLHKTPDGRVYYHNPVTKELRWENPETGQRAESQDECEGLYLNLSLNSSEFLQESSFEGEFGKFSVRVSEKLTKANCVKLATYFNFPAAKIDQIRNDSETPGITLLDILKERRIVNILNVVSLKEALEELELKDISDTLVTPYQMRIDRLRFEQQYLSE</sequence>
<name>A0A9Q1BYB9_HOLLE</name>
<organism evidence="2 3">
    <name type="scientific">Holothuria leucospilota</name>
    <name type="common">Black long sea cucumber</name>
    <name type="synonym">Mertensiothuria leucospilota</name>
    <dbReference type="NCBI Taxonomy" id="206669"/>
    <lineage>
        <taxon>Eukaryota</taxon>
        <taxon>Metazoa</taxon>
        <taxon>Echinodermata</taxon>
        <taxon>Eleutherozoa</taxon>
        <taxon>Echinozoa</taxon>
        <taxon>Holothuroidea</taxon>
        <taxon>Aspidochirotacea</taxon>
        <taxon>Aspidochirotida</taxon>
        <taxon>Holothuriidae</taxon>
        <taxon>Holothuria</taxon>
    </lineage>
</organism>
<dbReference type="Proteomes" id="UP001152320">
    <property type="component" value="Chromosome 10"/>
</dbReference>
<dbReference type="SUPFAM" id="SSF51045">
    <property type="entry name" value="WW domain"/>
    <property type="match status" value="1"/>
</dbReference>
<protein>
    <recommendedName>
        <fullName evidence="1">WW domain-containing protein</fullName>
    </recommendedName>
</protein>
<dbReference type="EMBL" id="JAIZAY010000010">
    <property type="protein sequence ID" value="KAJ8035132.1"/>
    <property type="molecule type" value="Genomic_DNA"/>
</dbReference>
<dbReference type="SUPFAM" id="SSF101898">
    <property type="entry name" value="NHL repeat"/>
    <property type="match status" value="1"/>
</dbReference>
<evidence type="ECO:0000313" key="3">
    <source>
        <dbReference type="Proteomes" id="UP001152320"/>
    </source>
</evidence>
<evidence type="ECO:0000313" key="2">
    <source>
        <dbReference type="EMBL" id="KAJ8035132.1"/>
    </source>
</evidence>
<proteinExistence type="predicted"/>
<gene>
    <name evidence="2" type="ORF">HOLleu_22257</name>
</gene>
<comment type="caution">
    <text evidence="2">The sequence shown here is derived from an EMBL/GenBank/DDBJ whole genome shotgun (WGS) entry which is preliminary data.</text>
</comment>
<reference evidence="2" key="1">
    <citation type="submission" date="2021-10" db="EMBL/GenBank/DDBJ databases">
        <title>Tropical sea cucumber genome reveals ecological adaptation and Cuvierian tubules defense mechanism.</title>
        <authorList>
            <person name="Chen T."/>
        </authorList>
    </citation>
    <scope>NUCLEOTIDE SEQUENCE</scope>
    <source>
        <strain evidence="2">Nanhai2018</strain>
        <tissue evidence="2">Muscle</tissue>
    </source>
</reference>
<dbReference type="InterPro" id="IPR036020">
    <property type="entry name" value="WW_dom_sf"/>
</dbReference>
<evidence type="ECO:0000259" key="1">
    <source>
        <dbReference type="PROSITE" id="PS50020"/>
    </source>
</evidence>
<dbReference type="OrthoDB" id="187617at2759"/>
<accession>A0A9Q1BYB9</accession>
<dbReference type="CDD" id="cd00201">
    <property type="entry name" value="WW"/>
    <property type="match status" value="1"/>
</dbReference>
<dbReference type="PROSITE" id="PS50020">
    <property type="entry name" value="WW_DOMAIN_2"/>
    <property type="match status" value="1"/>
</dbReference>